<dbReference type="Pfam" id="PF08281">
    <property type="entry name" value="Sigma70_r4_2"/>
    <property type="match status" value="1"/>
</dbReference>
<organism evidence="2 3">
    <name type="scientific">Streptococcus suis</name>
    <dbReference type="NCBI Taxonomy" id="1307"/>
    <lineage>
        <taxon>Bacteria</taxon>
        <taxon>Bacillati</taxon>
        <taxon>Bacillota</taxon>
        <taxon>Bacilli</taxon>
        <taxon>Lactobacillales</taxon>
        <taxon>Streptococcaceae</taxon>
        <taxon>Streptococcus</taxon>
    </lineage>
</organism>
<dbReference type="Proteomes" id="UP000315224">
    <property type="component" value="Unassembled WGS sequence"/>
</dbReference>
<evidence type="ECO:0000313" key="3">
    <source>
        <dbReference type="Proteomes" id="UP000315224"/>
    </source>
</evidence>
<dbReference type="AlphaFoldDB" id="A0A540UVD5"/>
<feature type="domain" description="RNA polymerase sigma factor 70 region 4 type 2" evidence="1">
    <location>
        <begin position="1"/>
        <end position="38"/>
    </location>
</feature>
<protein>
    <submittedName>
        <fullName evidence="2">RNA polymerase subunit sigma-70</fullName>
    </submittedName>
</protein>
<name>A0A540UVD5_STRSU</name>
<comment type="caution">
    <text evidence="2">The sequence shown here is derived from an EMBL/GenBank/DDBJ whole genome shotgun (WGS) entry which is preliminary data.</text>
</comment>
<dbReference type="RefSeq" id="WP_044753287.1">
    <property type="nucleotide sequence ID" value="NZ_CEEK01000003.1"/>
</dbReference>
<dbReference type="InterPro" id="IPR013249">
    <property type="entry name" value="RNA_pol_sigma70_r4_t2"/>
</dbReference>
<dbReference type="GO" id="GO:0016987">
    <property type="term" value="F:sigma factor activity"/>
    <property type="evidence" value="ECO:0007669"/>
    <property type="project" value="InterPro"/>
</dbReference>
<gene>
    <name evidence="2" type="ORF">FH692_06120</name>
</gene>
<dbReference type="GO" id="GO:0003677">
    <property type="term" value="F:DNA binding"/>
    <property type="evidence" value="ECO:0007669"/>
    <property type="project" value="InterPro"/>
</dbReference>
<proteinExistence type="predicted"/>
<dbReference type="GO" id="GO:0006352">
    <property type="term" value="P:DNA-templated transcription initiation"/>
    <property type="evidence" value="ECO:0007669"/>
    <property type="project" value="InterPro"/>
</dbReference>
<accession>A0A540UVD5</accession>
<sequence length="126" mass="15144">MTPEQKESIMMLRADGLGYKAIAIRLSISVNSVKSFCQRQKVCHSKKDELQCELCGETFEVESRTNNKRFCSKECRMKWWNRNKRNIRRASQVEHSCQHCQKKFKAYIHEGRKFCSHQCYIKERFW</sequence>
<dbReference type="EMBL" id="VIEK01000008">
    <property type="protein sequence ID" value="TQE88451.1"/>
    <property type="molecule type" value="Genomic_DNA"/>
</dbReference>
<evidence type="ECO:0000259" key="1">
    <source>
        <dbReference type="Pfam" id="PF08281"/>
    </source>
</evidence>
<reference evidence="2 3" key="1">
    <citation type="submission" date="2019-06" db="EMBL/GenBank/DDBJ databases">
        <title>Comprehensive assessment of Oxford Nanopore MinION sequencing for bacterial characterization and routine diagnosis.</title>
        <authorList>
            <person name="Tan S."/>
            <person name="Dvorak C.M.T."/>
            <person name="Gebhart C."/>
            <person name="Estrada A."/>
            <person name="Marthaler D.G."/>
            <person name="Murtaugh M.P."/>
        </authorList>
    </citation>
    <scope>NUCLEOTIDE SEQUENCE [LARGE SCALE GENOMIC DNA]</scope>
    <source>
        <strain evidence="2 3">2017UMN1435.21</strain>
    </source>
</reference>
<evidence type="ECO:0000313" key="2">
    <source>
        <dbReference type="EMBL" id="TQE88451.1"/>
    </source>
</evidence>